<keyword evidence="7" id="KW-0472">Membrane</keyword>
<evidence type="ECO:0008006" key="10">
    <source>
        <dbReference type="Google" id="ProtNLM"/>
    </source>
</evidence>
<feature type="binding site" evidence="6">
    <location>
        <position position="378"/>
    </location>
    <ligand>
        <name>Ca(2+)</name>
        <dbReference type="ChEBI" id="CHEBI:29108"/>
    </ligand>
</feature>
<proteinExistence type="inferred from homology"/>
<dbReference type="SUPFAM" id="SSF56235">
    <property type="entry name" value="N-terminal nucleophile aminohydrolases (Ntn hydrolases)"/>
    <property type="match status" value="1"/>
</dbReference>
<dbReference type="Gene3D" id="3.60.20.10">
    <property type="entry name" value="Glutamine Phosphoribosylpyrophosphate, subunit 1, domain 1"/>
    <property type="match status" value="1"/>
</dbReference>
<dbReference type="InterPro" id="IPR014395">
    <property type="entry name" value="Pen/GL7ACA/AHL_acylase"/>
</dbReference>
<comment type="cofactor">
    <cofactor evidence="6">
        <name>Ca(2+)</name>
        <dbReference type="ChEBI" id="CHEBI:29108"/>
    </cofactor>
    <text evidence="6">Binds 1 Ca(2+) ion per dimer.</text>
</comment>
<reference evidence="8 9" key="1">
    <citation type="submission" date="2017-10" db="EMBL/GenBank/DDBJ databases">
        <title>Draft genome of Longimonas halophila.</title>
        <authorList>
            <person name="Goh K.M."/>
            <person name="Shamsir M.S."/>
            <person name="Lim S.W."/>
        </authorList>
    </citation>
    <scope>NUCLEOTIDE SEQUENCE [LARGE SCALE GENOMIC DNA]</scope>
    <source>
        <strain evidence="8 9">KCTC 42399</strain>
    </source>
</reference>
<feature type="active site" description="Nucleophile" evidence="5">
    <location>
        <position position="306"/>
    </location>
</feature>
<dbReference type="GO" id="GO:0017000">
    <property type="term" value="P:antibiotic biosynthetic process"/>
    <property type="evidence" value="ECO:0007669"/>
    <property type="project" value="InterPro"/>
</dbReference>
<protein>
    <recommendedName>
        <fullName evidence="10">Penicillin acylase family protein</fullName>
    </recommendedName>
</protein>
<name>A0A2H3NLQ9_9BACT</name>
<dbReference type="InterPro" id="IPR002692">
    <property type="entry name" value="S45"/>
</dbReference>
<evidence type="ECO:0000256" key="4">
    <source>
        <dbReference type="ARBA" id="ARBA00023145"/>
    </source>
</evidence>
<dbReference type="GO" id="GO:0046872">
    <property type="term" value="F:metal ion binding"/>
    <property type="evidence" value="ECO:0007669"/>
    <property type="project" value="UniProtKB-KW"/>
</dbReference>
<dbReference type="Gene3D" id="1.10.1400.10">
    <property type="match status" value="1"/>
</dbReference>
<evidence type="ECO:0000256" key="1">
    <source>
        <dbReference type="ARBA" id="ARBA00006586"/>
    </source>
</evidence>
<comment type="caution">
    <text evidence="8">The sequence shown here is derived from an EMBL/GenBank/DDBJ whole genome shotgun (WGS) entry which is preliminary data.</text>
</comment>
<keyword evidence="7" id="KW-1133">Transmembrane helix</keyword>
<dbReference type="Gene3D" id="2.30.120.10">
    <property type="match status" value="1"/>
</dbReference>
<dbReference type="Gene3D" id="1.10.439.10">
    <property type="entry name" value="Penicillin Amidohydrolase, domain 1"/>
    <property type="match status" value="1"/>
</dbReference>
<dbReference type="OrthoDB" id="9759796at2"/>
<organism evidence="8 9">
    <name type="scientific">Longimonas halophila</name>
    <dbReference type="NCBI Taxonomy" id="1469170"/>
    <lineage>
        <taxon>Bacteria</taxon>
        <taxon>Pseudomonadati</taxon>
        <taxon>Rhodothermota</taxon>
        <taxon>Rhodothermia</taxon>
        <taxon>Rhodothermales</taxon>
        <taxon>Salisaetaceae</taxon>
        <taxon>Longimonas</taxon>
    </lineage>
</organism>
<keyword evidence="3" id="KW-0378">Hydrolase</keyword>
<dbReference type="RefSeq" id="WP_098062102.1">
    <property type="nucleotide sequence ID" value="NZ_PDEP01000006.1"/>
</dbReference>
<feature type="binding site" evidence="6">
    <location>
        <position position="380"/>
    </location>
    <ligand>
        <name>Ca(2+)</name>
        <dbReference type="ChEBI" id="CHEBI:29108"/>
    </ligand>
</feature>
<keyword evidence="2" id="KW-0732">Signal</keyword>
<dbReference type="Proteomes" id="UP000221024">
    <property type="component" value="Unassembled WGS sequence"/>
</dbReference>
<dbReference type="Pfam" id="PF01804">
    <property type="entry name" value="Penicil_amidase"/>
    <property type="match status" value="1"/>
</dbReference>
<evidence type="ECO:0000256" key="2">
    <source>
        <dbReference type="ARBA" id="ARBA00022729"/>
    </source>
</evidence>
<keyword evidence="4" id="KW-0865">Zymogen</keyword>
<feature type="transmembrane region" description="Helical" evidence="7">
    <location>
        <begin position="7"/>
        <end position="25"/>
    </location>
</feature>
<dbReference type="CDD" id="cd03747">
    <property type="entry name" value="Ntn_PGA_like"/>
    <property type="match status" value="1"/>
</dbReference>
<evidence type="ECO:0000256" key="3">
    <source>
        <dbReference type="ARBA" id="ARBA00022801"/>
    </source>
</evidence>
<evidence type="ECO:0000313" key="9">
    <source>
        <dbReference type="Proteomes" id="UP000221024"/>
    </source>
</evidence>
<dbReference type="GO" id="GO:0016811">
    <property type="term" value="F:hydrolase activity, acting on carbon-nitrogen (but not peptide) bonds, in linear amides"/>
    <property type="evidence" value="ECO:0007669"/>
    <property type="project" value="InterPro"/>
</dbReference>
<keyword evidence="7" id="KW-0812">Transmembrane</keyword>
<keyword evidence="6" id="KW-0106">Calcium</keyword>
<evidence type="ECO:0000256" key="6">
    <source>
        <dbReference type="PIRSR" id="PIRSR001227-2"/>
    </source>
</evidence>
<evidence type="ECO:0000256" key="7">
    <source>
        <dbReference type="SAM" id="Phobius"/>
    </source>
</evidence>
<dbReference type="EMBL" id="PDEP01000006">
    <property type="protein sequence ID" value="PEN07074.1"/>
    <property type="molecule type" value="Genomic_DNA"/>
</dbReference>
<gene>
    <name evidence="8" type="ORF">CRI93_08010</name>
</gene>
<dbReference type="InterPro" id="IPR043146">
    <property type="entry name" value="Penicillin_amidase_N_B-knob"/>
</dbReference>
<feature type="binding site" evidence="6">
    <location>
        <position position="381"/>
    </location>
    <ligand>
        <name>Ca(2+)</name>
        <dbReference type="ChEBI" id="CHEBI:29108"/>
    </ligand>
</feature>
<sequence>MSTRRRAAVHAGLALAVLIGLYVGLTTPWGGLPPIERFVDPARGLWHTARTAPAPGGSHTLRLPALRDSVTVVRDERGVPHIYAQSDRDAVIAMGYAVAQDRLFQMDFTSRVAQGKLSELLGPDMAESDRFLRATGMEWGAQQNMERIREAKGTEWDALQWYSTGANAYIDELAPHERPLAYRVLDAAPSRRAPIDGLRLLQYMTYDLTYRSDAPVYDVLHERLAPSEYDTLYLSHPPGQYATMYPEGPAEATHRTATSRLTSRTDQASVDATTQHHARTILEAHHTAHRALQGSVLEGYRFGKGSNNWAVAPERSATGGALLANDMHLGLSLPPIWYEVHLHTPTTHISGLTIPGAPVIVQGTNDHVAWGLTNAGADVVDHYAITVNEERTRYRHNDEWRDLELQVDTLYMQDNTPVLDTLRISHWGPLLNETPASVPDTQAVALQWVAHHDNTTLHALWKMNRATSVHEVDRALADWTAPMQNIAMADADGSIGMRMAGRLPMRNAASSAGLLPGNTDAHAWTGWVPHDEMPHVINPERGVVGSANQVPVEPSYPHYVGHDWGDGYRSVRLDTLLRQTPTHSLNDMKAYQTDVYVQERAAFAPFIAAVDTTTLTDRGQQVRRWLLDWSGHATVDRPEPLIMHTWLRTLRDLVWDEEAFTDVPRPEDAVLIQQLEEAPASPWFDRTATDPTEAGPDVLRDALNATADTLATRYGWTPESWRWGDHHQVEMGFLLPAGPFEALGRGPYPFPGFASTLLQAPGLRVTHTASQRAVIDFSGPRPEAHVVYPGGQREHPFAPTHYDMFVDPYLEGAYYVQARPEQPADIEAHRVTSRFELHP</sequence>
<dbReference type="PANTHER" id="PTHR34218:SF3">
    <property type="entry name" value="ACYL-HOMOSERINE LACTONE ACYLASE PVDQ"/>
    <property type="match status" value="1"/>
</dbReference>
<dbReference type="AlphaFoldDB" id="A0A2H3NLQ9"/>
<keyword evidence="9" id="KW-1185">Reference proteome</keyword>
<accession>A0A2H3NLQ9</accession>
<dbReference type="PANTHER" id="PTHR34218">
    <property type="entry name" value="PEPTIDASE S45 PENICILLIN AMIDASE"/>
    <property type="match status" value="1"/>
</dbReference>
<dbReference type="InterPro" id="IPR043147">
    <property type="entry name" value="Penicillin_amidase_A-knob"/>
</dbReference>
<keyword evidence="6" id="KW-0479">Metal-binding</keyword>
<comment type="similarity">
    <text evidence="1">Belongs to the peptidase S45 family.</text>
</comment>
<evidence type="ECO:0000313" key="8">
    <source>
        <dbReference type="EMBL" id="PEN07074.1"/>
    </source>
</evidence>
<dbReference type="InterPro" id="IPR023343">
    <property type="entry name" value="Penicillin_amidase_dom1"/>
</dbReference>
<dbReference type="PIRSF" id="PIRSF001227">
    <property type="entry name" value="Pen_acylase"/>
    <property type="match status" value="1"/>
</dbReference>
<evidence type="ECO:0000256" key="5">
    <source>
        <dbReference type="PIRSR" id="PIRSR001227-1"/>
    </source>
</evidence>
<dbReference type="InterPro" id="IPR029055">
    <property type="entry name" value="Ntn_hydrolases_N"/>
</dbReference>